<dbReference type="InterPro" id="IPR013216">
    <property type="entry name" value="Methyltransf_11"/>
</dbReference>
<accession>A9WIH2</accession>
<dbReference type="CDD" id="cd02440">
    <property type="entry name" value="AdoMet_MTases"/>
    <property type="match status" value="1"/>
</dbReference>
<dbReference type="GO" id="GO:0008168">
    <property type="term" value="F:methyltransferase activity"/>
    <property type="evidence" value="ECO:0000318"/>
    <property type="project" value="GO_Central"/>
</dbReference>
<keyword evidence="2" id="KW-0489">Methyltransferase</keyword>
<dbReference type="SUPFAM" id="SSF53335">
    <property type="entry name" value="S-adenosyl-L-methionine-dependent methyltransferases"/>
    <property type="match status" value="1"/>
</dbReference>
<keyword evidence="3" id="KW-1185">Reference proteome</keyword>
<organism evidence="2 3">
    <name type="scientific">Chloroflexus aurantiacus (strain ATCC 29366 / DSM 635 / J-10-fl)</name>
    <dbReference type="NCBI Taxonomy" id="324602"/>
    <lineage>
        <taxon>Bacteria</taxon>
        <taxon>Bacillati</taxon>
        <taxon>Chloroflexota</taxon>
        <taxon>Chloroflexia</taxon>
        <taxon>Chloroflexales</taxon>
        <taxon>Chloroflexineae</taxon>
        <taxon>Chloroflexaceae</taxon>
        <taxon>Chloroflexus</taxon>
    </lineage>
</organism>
<protein>
    <submittedName>
        <fullName evidence="2">Methyltransferase type 11</fullName>
    </submittedName>
</protein>
<dbReference type="AlphaFoldDB" id="A9WIH2"/>
<reference evidence="3" key="1">
    <citation type="journal article" date="2011" name="BMC Genomics">
        <title>Complete genome sequence of the filamentous anoxygenic phototrophic bacterium Chloroflexus aurantiacus.</title>
        <authorList>
            <person name="Tang K.H."/>
            <person name="Barry K."/>
            <person name="Chertkov O."/>
            <person name="Dalin E."/>
            <person name="Han C.S."/>
            <person name="Hauser L.J."/>
            <person name="Honchak B.M."/>
            <person name="Karbach L.E."/>
            <person name="Land M.L."/>
            <person name="Lapidus A."/>
            <person name="Larimer F.W."/>
            <person name="Mikhailova N."/>
            <person name="Pitluck S."/>
            <person name="Pierson B.K."/>
            <person name="Blankenship R.E."/>
        </authorList>
    </citation>
    <scope>NUCLEOTIDE SEQUENCE [LARGE SCALE GENOMIC DNA]</scope>
    <source>
        <strain evidence="3">ATCC 29366 / DSM 635 / J-10-fl</strain>
    </source>
</reference>
<gene>
    <name evidence="2" type="ordered locus">Caur_1040</name>
</gene>
<dbReference type="GO" id="GO:0032259">
    <property type="term" value="P:methylation"/>
    <property type="evidence" value="ECO:0007669"/>
    <property type="project" value="UniProtKB-KW"/>
</dbReference>
<dbReference type="PATRIC" id="fig|324602.8.peg.1185"/>
<dbReference type="PANTHER" id="PTHR43591">
    <property type="entry name" value="METHYLTRANSFERASE"/>
    <property type="match status" value="1"/>
</dbReference>
<keyword evidence="2" id="KW-0808">Transferase</keyword>
<dbReference type="Proteomes" id="UP000002008">
    <property type="component" value="Chromosome"/>
</dbReference>
<proteinExistence type="predicted"/>
<dbReference type="EMBL" id="CP000909">
    <property type="protein sequence ID" value="ABY34272.1"/>
    <property type="molecule type" value="Genomic_DNA"/>
</dbReference>
<name>A9WIH2_CHLAA</name>
<evidence type="ECO:0000313" key="3">
    <source>
        <dbReference type="Proteomes" id="UP000002008"/>
    </source>
</evidence>
<dbReference type="STRING" id="324602.Caur_1040"/>
<dbReference type="InterPro" id="IPR029063">
    <property type="entry name" value="SAM-dependent_MTases_sf"/>
</dbReference>
<dbReference type="Gene3D" id="3.40.50.150">
    <property type="entry name" value="Vaccinia Virus protein VP39"/>
    <property type="match status" value="1"/>
</dbReference>
<sequence>MLMNGLIAVYQQLVRWLFHRLYNEFAWSYDVVAWAVSGGYWQRWVRAAEPFLHGRILELGCGPGYLQATLATRPGVVGLDLSPSMLRRAARFGRRLVRADARRLPFADASFDTVCATFPAEYILDPATQAEIRRVLTPDGHLVIVDGGRLEGGYGRFIDAIYRLIWLGRKTGTLPKTVPFGDFMLQVQRVQVADSSVLVMIGKPNVARSEY</sequence>
<dbReference type="Pfam" id="PF08241">
    <property type="entry name" value="Methyltransf_11"/>
    <property type="match status" value="1"/>
</dbReference>
<dbReference type="InParanoid" id="A9WIH2"/>
<dbReference type="GO" id="GO:0008757">
    <property type="term" value="F:S-adenosylmethionine-dependent methyltransferase activity"/>
    <property type="evidence" value="ECO:0007669"/>
    <property type="project" value="InterPro"/>
</dbReference>
<evidence type="ECO:0000313" key="2">
    <source>
        <dbReference type="EMBL" id="ABY34272.1"/>
    </source>
</evidence>
<dbReference type="KEGG" id="cau:Caur_1040"/>
<dbReference type="PANTHER" id="PTHR43591:SF24">
    <property type="entry name" value="2-METHOXY-6-POLYPRENYL-1,4-BENZOQUINOL METHYLASE, MITOCHONDRIAL"/>
    <property type="match status" value="1"/>
</dbReference>
<dbReference type="EnsemblBacteria" id="ABY34272">
    <property type="protein sequence ID" value="ABY34272"/>
    <property type="gene ID" value="Caur_1040"/>
</dbReference>
<evidence type="ECO:0000259" key="1">
    <source>
        <dbReference type="Pfam" id="PF08241"/>
    </source>
</evidence>
<dbReference type="HOGENOM" id="CLU_1313597_0_0_0"/>
<feature type="domain" description="Methyltransferase type 11" evidence="1">
    <location>
        <begin position="57"/>
        <end position="144"/>
    </location>
</feature>
<dbReference type="eggNOG" id="COG2226">
    <property type="taxonomic scope" value="Bacteria"/>
</dbReference>